<protein>
    <recommendedName>
        <fullName evidence="5">MYND-type domain-containing protein</fullName>
    </recommendedName>
</protein>
<gene>
    <name evidence="6" type="ORF">K505DRAFT_325657</name>
</gene>
<dbReference type="PROSITE" id="PS01360">
    <property type="entry name" value="ZF_MYND_1"/>
    <property type="match status" value="1"/>
</dbReference>
<sequence length="147" mass="16510">MDFAFMGFAPLSSEFTTSFLDLSSMQFGDVGRRFGDPARGGGEALFVLDTSKEYERRMACVADVDIGENTKISTRIGTTPKDEWLKEVARRVRDRWEKRDEEKWCGHCGSPVPIGGSRCSGCKAAWFCGKDHQAMAWPFHKGYCAQH</sequence>
<keyword evidence="1" id="KW-0479">Metal-binding</keyword>
<feature type="domain" description="MYND-type" evidence="5">
    <location>
        <begin position="105"/>
        <end position="144"/>
    </location>
</feature>
<dbReference type="PROSITE" id="PS50865">
    <property type="entry name" value="ZF_MYND_2"/>
    <property type="match status" value="1"/>
</dbReference>
<dbReference type="InterPro" id="IPR002893">
    <property type="entry name" value="Znf_MYND"/>
</dbReference>
<dbReference type="Proteomes" id="UP000799757">
    <property type="component" value="Unassembled WGS sequence"/>
</dbReference>
<dbReference type="OrthoDB" id="432970at2759"/>
<dbReference type="Gene3D" id="6.10.140.2220">
    <property type="match status" value="1"/>
</dbReference>
<keyword evidence="2 4" id="KW-0863">Zinc-finger</keyword>
<keyword evidence="3" id="KW-0862">Zinc</keyword>
<organism evidence="6 7">
    <name type="scientific">Melanomma pulvis-pyrius CBS 109.77</name>
    <dbReference type="NCBI Taxonomy" id="1314802"/>
    <lineage>
        <taxon>Eukaryota</taxon>
        <taxon>Fungi</taxon>
        <taxon>Dikarya</taxon>
        <taxon>Ascomycota</taxon>
        <taxon>Pezizomycotina</taxon>
        <taxon>Dothideomycetes</taxon>
        <taxon>Pleosporomycetidae</taxon>
        <taxon>Pleosporales</taxon>
        <taxon>Melanommataceae</taxon>
        <taxon>Melanomma</taxon>
    </lineage>
</organism>
<name>A0A6A6X9Q5_9PLEO</name>
<dbReference type="AlphaFoldDB" id="A0A6A6X9Q5"/>
<keyword evidence="7" id="KW-1185">Reference proteome</keyword>
<reference evidence="6" key="1">
    <citation type="journal article" date="2020" name="Stud. Mycol.">
        <title>101 Dothideomycetes genomes: a test case for predicting lifestyles and emergence of pathogens.</title>
        <authorList>
            <person name="Haridas S."/>
            <person name="Albert R."/>
            <person name="Binder M."/>
            <person name="Bloem J."/>
            <person name="Labutti K."/>
            <person name="Salamov A."/>
            <person name="Andreopoulos B."/>
            <person name="Baker S."/>
            <person name="Barry K."/>
            <person name="Bills G."/>
            <person name="Bluhm B."/>
            <person name="Cannon C."/>
            <person name="Castanera R."/>
            <person name="Culley D."/>
            <person name="Daum C."/>
            <person name="Ezra D."/>
            <person name="Gonzalez J."/>
            <person name="Henrissat B."/>
            <person name="Kuo A."/>
            <person name="Liang C."/>
            <person name="Lipzen A."/>
            <person name="Lutzoni F."/>
            <person name="Magnuson J."/>
            <person name="Mondo S."/>
            <person name="Nolan M."/>
            <person name="Ohm R."/>
            <person name="Pangilinan J."/>
            <person name="Park H.-J."/>
            <person name="Ramirez L."/>
            <person name="Alfaro M."/>
            <person name="Sun H."/>
            <person name="Tritt A."/>
            <person name="Yoshinaga Y."/>
            <person name="Zwiers L.-H."/>
            <person name="Turgeon B."/>
            <person name="Goodwin S."/>
            <person name="Spatafora J."/>
            <person name="Crous P."/>
            <person name="Grigoriev I."/>
        </authorList>
    </citation>
    <scope>NUCLEOTIDE SEQUENCE</scope>
    <source>
        <strain evidence="6">CBS 109.77</strain>
    </source>
</reference>
<dbReference type="EMBL" id="MU001940">
    <property type="protein sequence ID" value="KAF2793142.1"/>
    <property type="molecule type" value="Genomic_DNA"/>
</dbReference>
<evidence type="ECO:0000256" key="3">
    <source>
        <dbReference type="ARBA" id="ARBA00022833"/>
    </source>
</evidence>
<evidence type="ECO:0000256" key="2">
    <source>
        <dbReference type="ARBA" id="ARBA00022771"/>
    </source>
</evidence>
<evidence type="ECO:0000256" key="4">
    <source>
        <dbReference type="PROSITE-ProRule" id="PRU00134"/>
    </source>
</evidence>
<accession>A0A6A6X9Q5</accession>
<proteinExistence type="predicted"/>
<evidence type="ECO:0000259" key="5">
    <source>
        <dbReference type="PROSITE" id="PS50865"/>
    </source>
</evidence>
<dbReference type="SUPFAM" id="SSF144232">
    <property type="entry name" value="HIT/MYND zinc finger-like"/>
    <property type="match status" value="1"/>
</dbReference>
<dbReference type="Pfam" id="PF01753">
    <property type="entry name" value="zf-MYND"/>
    <property type="match status" value="1"/>
</dbReference>
<evidence type="ECO:0000256" key="1">
    <source>
        <dbReference type="ARBA" id="ARBA00022723"/>
    </source>
</evidence>
<evidence type="ECO:0000313" key="6">
    <source>
        <dbReference type="EMBL" id="KAF2793142.1"/>
    </source>
</evidence>
<dbReference type="GO" id="GO:0008270">
    <property type="term" value="F:zinc ion binding"/>
    <property type="evidence" value="ECO:0007669"/>
    <property type="project" value="UniProtKB-KW"/>
</dbReference>
<evidence type="ECO:0000313" key="7">
    <source>
        <dbReference type="Proteomes" id="UP000799757"/>
    </source>
</evidence>